<dbReference type="PANTHER" id="PTHR42905:SF16">
    <property type="entry name" value="CARBOXYPHOSPHONOENOLPYRUVATE PHOSPHONOMUTASE-LIKE PROTEIN (AFU_ORTHOLOGUE AFUA_5G07230)"/>
    <property type="match status" value="1"/>
</dbReference>
<dbReference type="InterPro" id="IPR040442">
    <property type="entry name" value="Pyrv_kinase-like_dom_sf"/>
</dbReference>
<proteinExistence type="predicted"/>
<dbReference type="RefSeq" id="WP_394488980.1">
    <property type="nucleotide sequence ID" value="NZ_JBIGIA010000011.1"/>
</dbReference>
<accession>A0ABW7G880</accession>
<name>A0ABW7G880_9BURK</name>
<comment type="caution">
    <text evidence="1">The sequence shown here is derived from an EMBL/GenBank/DDBJ whole genome shotgun (WGS) entry which is preliminary data.</text>
</comment>
<dbReference type="Proteomes" id="UP001606305">
    <property type="component" value="Unassembled WGS sequence"/>
</dbReference>
<dbReference type="InterPro" id="IPR039556">
    <property type="entry name" value="ICL/PEPM"/>
</dbReference>
<dbReference type="CDD" id="cd00377">
    <property type="entry name" value="ICL_PEPM"/>
    <property type="match status" value="1"/>
</dbReference>
<dbReference type="Gene3D" id="3.20.20.60">
    <property type="entry name" value="Phosphoenolpyruvate-binding domains"/>
    <property type="match status" value="1"/>
</dbReference>
<dbReference type="Pfam" id="PF13714">
    <property type="entry name" value="PEP_mutase"/>
    <property type="match status" value="1"/>
</dbReference>
<dbReference type="GO" id="GO:0016829">
    <property type="term" value="F:lyase activity"/>
    <property type="evidence" value="ECO:0007669"/>
    <property type="project" value="UniProtKB-KW"/>
</dbReference>
<sequence>MNFRQLHQGPALLKIANVWDAGSAALVQSLGAPALATTSAGLAWALGHADGNHLPIAEHVAAVRRIARIARVPLSVDSEAGYSDDPAVVAGHVMQLAEAGAAGINLEDGAGAPALLARKIEAIKAATARAGVDLFINARCDVWLKNLAPGRAVDEVLLRARDYAAAGADGLFAAGVTAEADIAALVAGQPLPLNVMARPALPAPDVLQRLGVRRLSAGSAIAEAAWGRAQRAAEAFLAEGGGAGLYDGAAPYPQINGLLNRG</sequence>
<evidence type="ECO:0000313" key="1">
    <source>
        <dbReference type="EMBL" id="MFG6458123.1"/>
    </source>
</evidence>
<gene>
    <name evidence="1" type="ORF">ACG00X_14885</name>
</gene>
<keyword evidence="1" id="KW-0456">Lyase</keyword>
<reference evidence="1 2" key="1">
    <citation type="submission" date="2024-09" db="EMBL/GenBank/DDBJ databases">
        <title>Novel species of the genus Pelomonas and Roseateles isolated from streams.</title>
        <authorList>
            <person name="Lu H."/>
        </authorList>
    </citation>
    <scope>NUCLEOTIDE SEQUENCE [LARGE SCALE GENOMIC DNA]</scope>
    <source>
        <strain evidence="1 2">BYS96W</strain>
    </source>
</reference>
<protein>
    <submittedName>
        <fullName evidence="1">Isocitrate lyase/phosphoenolpyruvate mutase family protein</fullName>
    </submittedName>
</protein>
<organism evidence="1 2">
    <name type="scientific">Pelomonas nitida</name>
    <dbReference type="NCBI Taxonomy" id="3299027"/>
    <lineage>
        <taxon>Bacteria</taxon>
        <taxon>Pseudomonadati</taxon>
        <taxon>Pseudomonadota</taxon>
        <taxon>Betaproteobacteria</taxon>
        <taxon>Burkholderiales</taxon>
        <taxon>Sphaerotilaceae</taxon>
        <taxon>Roseateles</taxon>
    </lineage>
</organism>
<keyword evidence="2" id="KW-1185">Reference proteome</keyword>
<dbReference type="InterPro" id="IPR015813">
    <property type="entry name" value="Pyrv/PenolPyrv_kinase-like_dom"/>
</dbReference>
<dbReference type="SUPFAM" id="SSF51621">
    <property type="entry name" value="Phosphoenolpyruvate/pyruvate domain"/>
    <property type="match status" value="1"/>
</dbReference>
<dbReference type="PANTHER" id="PTHR42905">
    <property type="entry name" value="PHOSPHOENOLPYRUVATE CARBOXYLASE"/>
    <property type="match status" value="1"/>
</dbReference>
<dbReference type="EMBL" id="JBIGIA010000011">
    <property type="protein sequence ID" value="MFG6458123.1"/>
    <property type="molecule type" value="Genomic_DNA"/>
</dbReference>
<evidence type="ECO:0000313" key="2">
    <source>
        <dbReference type="Proteomes" id="UP001606305"/>
    </source>
</evidence>